<protein>
    <recommendedName>
        <fullName evidence="9">Periplasmic chaperone PpiD</fullName>
    </recommendedName>
    <alternativeName>
        <fullName evidence="10">Periplasmic folding chaperone</fullName>
    </alternativeName>
</protein>
<dbReference type="InterPro" id="IPR052029">
    <property type="entry name" value="PpiD_chaperone"/>
</dbReference>
<evidence type="ECO:0000256" key="2">
    <source>
        <dbReference type="ARBA" id="ARBA00022475"/>
    </source>
</evidence>
<comment type="similarity">
    <text evidence="8">Belongs to the PpiD chaperone family.</text>
</comment>
<dbReference type="AlphaFoldDB" id="A0A368KI57"/>
<reference evidence="14 15" key="1">
    <citation type="submission" date="2018-05" db="EMBL/GenBank/DDBJ databases">
        <title>Draft genome sequence of Rhodanobacter denitrificans Yn1 isolated from gold copper mine.</title>
        <authorList>
            <person name="Yang N."/>
            <person name="Mazhar H.S."/>
            <person name="Rensing C."/>
        </authorList>
    </citation>
    <scope>NUCLEOTIDE SEQUENCE [LARGE SCALE GENOMIC DNA]</scope>
    <source>
        <strain evidence="14 15">Yn1</strain>
    </source>
</reference>
<keyword evidence="3" id="KW-0997">Cell inner membrane</keyword>
<keyword evidence="5 12" id="KW-1133">Transmembrane helix</keyword>
<keyword evidence="6 12" id="KW-0472">Membrane</keyword>
<dbReference type="PROSITE" id="PS01096">
    <property type="entry name" value="PPIC_PPIASE_1"/>
    <property type="match status" value="1"/>
</dbReference>
<dbReference type="PANTHER" id="PTHR47529">
    <property type="entry name" value="PEPTIDYL-PROLYL CIS-TRANS ISOMERASE D"/>
    <property type="match status" value="1"/>
</dbReference>
<evidence type="ECO:0000313" key="15">
    <source>
        <dbReference type="Proteomes" id="UP000252387"/>
    </source>
</evidence>
<dbReference type="GO" id="GO:0005886">
    <property type="term" value="C:plasma membrane"/>
    <property type="evidence" value="ECO:0007669"/>
    <property type="project" value="UniProtKB-SubCell"/>
</dbReference>
<keyword evidence="15" id="KW-1185">Reference proteome</keyword>
<feature type="domain" description="PpiC" evidence="13">
    <location>
        <begin position="264"/>
        <end position="365"/>
    </location>
</feature>
<evidence type="ECO:0000256" key="9">
    <source>
        <dbReference type="ARBA" id="ARBA00040743"/>
    </source>
</evidence>
<dbReference type="InterPro" id="IPR023058">
    <property type="entry name" value="PPIase_PpiC_CS"/>
</dbReference>
<dbReference type="Pfam" id="PF13624">
    <property type="entry name" value="SurA_N_3"/>
    <property type="match status" value="1"/>
</dbReference>
<evidence type="ECO:0000256" key="6">
    <source>
        <dbReference type="ARBA" id="ARBA00023136"/>
    </source>
</evidence>
<dbReference type="EMBL" id="QFWQ01000003">
    <property type="protein sequence ID" value="RCS30848.1"/>
    <property type="molecule type" value="Genomic_DNA"/>
</dbReference>
<comment type="subcellular location">
    <subcellularLocation>
        <location evidence="1">Cell inner membrane</location>
        <topology evidence="1">Single-pass type II membrane protein</topology>
        <orientation evidence="1">Periplasmic side</orientation>
    </subcellularLocation>
</comment>
<dbReference type="InterPro" id="IPR027304">
    <property type="entry name" value="Trigger_fact/SurA_dom_sf"/>
</dbReference>
<keyword evidence="4 12" id="KW-0812">Transmembrane</keyword>
<sequence length="633" mass="69800">MLQAMRNKMHGWPSIIVLGLAVLAMSLFGMESYFTSRDSSYVAKVGKHDIDQRAFQDRVNQLRQQASAEQGEHFDSSIFEKPETKHRILDGMIDEQLLLQANADWGLRVSDLAMRDYIAAIPAFQLNGQFDGTSYRAWLASQRKTPGMFEDEVRSSLAVQLLPSAINDSTIVGNAQIDRFLGLLTQRRDLRYFQLPRPALADSAVGDAEIAAWYKAHQADYMNPEQVSVKYIEVNGAELPLAAAPDDAELKKRYANEKQRFVQPEQRLASHILVDVPANATPEQQKAALAKAEKIAAEVNPGNFAKLAEQDSQDLGSRRQGGDLGWLEKGVTSAAFDSALFALQKGQISKPVLSTDGYHIIWLRDLRSGESKPFEEVRDQLVKEATAAERDRTYNEVAGKMSDNTYQNPTSLEPASVALKLPIKTTALFSRKGGEGLAGNPKVIAAAFGDDVLVQGNNSNLIDLGNNHSVVIHVDQHVPAVAKPLAQVRNDVRQKIIDERIAGVEKKQADEALARLRKGVSMEDVAKSLNASVTTANEVVRHGQMPVPLLTQAFLLPHPAAGKPQYAVVDMQDGSYVLLAVDKVQDGDLSKVPAEQRDTLRQQMTQAYGYEATRELIGQLRAKTEIKVNEKLM</sequence>
<evidence type="ECO:0000256" key="8">
    <source>
        <dbReference type="ARBA" id="ARBA00038408"/>
    </source>
</evidence>
<dbReference type="InterPro" id="IPR046357">
    <property type="entry name" value="PPIase_dom_sf"/>
</dbReference>
<evidence type="ECO:0000256" key="1">
    <source>
        <dbReference type="ARBA" id="ARBA00004382"/>
    </source>
</evidence>
<dbReference type="OrthoDB" id="9812372at2"/>
<dbReference type="RefSeq" id="WP_114340927.1">
    <property type="nucleotide sequence ID" value="NZ_QFWQ01000003.1"/>
</dbReference>
<dbReference type="SUPFAM" id="SSF109998">
    <property type="entry name" value="Triger factor/SurA peptide-binding domain-like"/>
    <property type="match status" value="1"/>
</dbReference>
<evidence type="ECO:0000256" key="12">
    <source>
        <dbReference type="SAM" id="Phobius"/>
    </source>
</evidence>
<name>A0A368KI57_9GAMM</name>
<accession>A0A368KI57</accession>
<organism evidence="14 15">
    <name type="scientific">Rhodanobacter denitrificans</name>
    <dbReference type="NCBI Taxonomy" id="666685"/>
    <lineage>
        <taxon>Bacteria</taxon>
        <taxon>Pseudomonadati</taxon>
        <taxon>Pseudomonadota</taxon>
        <taxon>Gammaproteobacteria</taxon>
        <taxon>Lysobacterales</taxon>
        <taxon>Rhodanobacteraceae</taxon>
        <taxon>Rhodanobacter</taxon>
    </lineage>
</organism>
<keyword evidence="7" id="KW-0143">Chaperone</keyword>
<evidence type="ECO:0000256" key="11">
    <source>
        <dbReference type="PROSITE-ProRule" id="PRU00278"/>
    </source>
</evidence>
<comment type="caution">
    <text evidence="14">The sequence shown here is derived from an EMBL/GenBank/DDBJ whole genome shotgun (WGS) entry which is preliminary data.</text>
</comment>
<evidence type="ECO:0000256" key="5">
    <source>
        <dbReference type="ARBA" id="ARBA00022989"/>
    </source>
</evidence>
<dbReference type="PANTHER" id="PTHR47529:SF1">
    <property type="entry name" value="PERIPLASMIC CHAPERONE PPID"/>
    <property type="match status" value="1"/>
</dbReference>
<dbReference type="Gene3D" id="3.10.50.40">
    <property type="match status" value="1"/>
</dbReference>
<dbReference type="SUPFAM" id="SSF54534">
    <property type="entry name" value="FKBP-like"/>
    <property type="match status" value="1"/>
</dbReference>
<evidence type="ECO:0000256" key="10">
    <source>
        <dbReference type="ARBA" id="ARBA00042775"/>
    </source>
</evidence>
<keyword evidence="11" id="KW-0697">Rotamase</keyword>
<dbReference type="Pfam" id="PF00639">
    <property type="entry name" value="Rotamase"/>
    <property type="match status" value="1"/>
</dbReference>
<dbReference type="GO" id="GO:0003755">
    <property type="term" value="F:peptidyl-prolyl cis-trans isomerase activity"/>
    <property type="evidence" value="ECO:0007669"/>
    <property type="project" value="UniProtKB-KW"/>
</dbReference>
<dbReference type="Gene3D" id="1.10.4030.10">
    <property type="entry name" value="Porin chaperone SurA, peptide-binding domain"/>
    <property type="match status" value="1"/>
</dbReference>
<keyword evidence="11 14" id="KW-0413">Isomerase</keyword>
<gene>
    <name evidence="14" type="ORF">DEO45_03555</name>
</gene>
<proteinExistence type="inferred from homology"/>
<evidence type="ECO:0000313" key="14">
    <source>
        <dbReference type="EMBL" id="RCS30848.1"/>
    </source>
</evidence>
<dbReference type="Proteomes" id="UP000252387">
    <property type="component" value="Unassembled WGS sequence"/>
</dbReference>
<dbReference type="InterPro" id="IPR000297">
    <property type="entry name" value="PPIase_PpiC"/>
</dbReference>
<dbReference type="PROSITE" id="PS50198">
    <property type="entry name" value="PPIC_PPIASE_2"/>
    <property type="match status" value="1"/>
</dbReference>
<feature type="transmembrane region" description="Helical" evidence="12">
    <location>
        <begin position="12"/>
        <end position="30"/>
    </location>
</feature>
<evidence type="ECO:0000256" key="4">
    <source>
        <dbReference type="ARBA" id="ARBA00022692"/>
    </source>
</evidence>
<keyword evidence="2" id="KW-1003">Cell membrane</keyword>
<evidence type="ECO:0000256" key="3">
    <source>
        <dbReference type="ARBA" id="ARBA00022519"/>
    </source>
</evidence>
<evidence type="ECO:0000256" key="7">
    <source>
        <dbReference type="ARBA" id="ARBA00023186"/>
    </source>
</evidence>
<evidence type="ECO:0000259" key="13">
    <source>
        <dbReference type="PROSITE" id="PS50198"/>
    </source>
</evidence>